<dbReference type="SUPFAM" id="SSF52540">
    <property type="entry name" value="P-loop containing nucleoside triphosphate hydrolases"/>
    <property type="match status" value="1"/>
</dbReference>
<evidence type="ECO:0008006" key="3">
    <source>
        <dbReference type="Google" id="ProtNLM"/>
    </source>
</evidence>
<reference evidence="1 2" key="1">
    <citation type="journal article" date="2017" name="Plant Biotechnol. J.">
        <title>A comprehensive draft genome sequence for lupin (Lupinus angustifolius), an emerging health food: insights into plant-microbe interactions and legume evolution.</title>
        <authorList>
            <person name="Hane J.K."/>
            <person name="Ming Y."/>
            <person name="Kamphuis L.G."/>
            <person name="Nelson M.N."/>
            <person name="Garg G."/>
            <person name="Atkins C.A."/>
            <person name="Bayer P.E."/>
            <person name="Bravo A."/>
            <person name="Bringans S."/>
            <person name="Cannon S."/>
            <person name="Edwards D."/>
            <person name="Foley R."/>
            <person name="Gao L.L."/>
            <person name="Harrison M.J."/>
            <person name="Huang W."/>
            <person name="Hurgobin B."/>
            <person name="Li S."/>
            <person name="Liu C.W."/>
            <person name="McGrath A."/>
            <person name="Morahan G."/>
            <person name="Murray J."/>
            <person name="Weller J."/>
            <person name="Jian J."/>
            <person name="Singh K.B."/>
        </authorList>
    </citation>
    <scope>NUCLEOTIDE SEQUENCE [LARGE SCALE GENOMIC DNA]</scope>
    <source>
        <strain evidence="2">cv. Tanjil</strain>
        <tissue evidence="1">Whole plant</tissue>
    </source>
</reference>
<protein>
    <recommendedName>
        <fullName evidence="3">ATP-dependent DNA helicase</fullName>
    </recommendedName>
</protein>
<sequence>MLIKNLSTWKGLVNGATGTVVELVKSVNVDGVCPDNLLPIVKFDSGKVLKIKPAEWHVMVGNKIVATRKQIPLILAWALSIHKCQGMTLDKAYINLSRAFGCGMVYTSLSRVRSMDGLHLSGFTPSKILADHKVSEFYRNFALQHNNKDLHNGRTMSTENSSSSITCASEKAGTVVTKRYFSLSEFLARRSLL</sequence>
<dbReference type="PANTHER" id="PTHR47642:SF5">
    <property type="entry name" value="ATP-DEPENDENT DNA HELICASE"/>
    <property type="match status" value="1"/>
</dbReference>
<accession>A0A4P1QQF8</accession>
<dbReference type="CDD" id="cd18809">
    <property type="entry name" value="SF1_C_RecD"/>
    <property type="match status" value="1"/>
</dbReference>
<gene>
    <name evidence="1" type="ORF">TanjilG_00262</name>
</gene>
<dbReference type="InterPro" id="IPR051055">
    <property type="entry name" value="PIF1_helicase"/>
</dbReference>
<name>A0A4P1QQF8_LUPAN</name>
<dbReference type="EMBL" id="CM007379">
    <property type="protein sequence ID" value="OIV92244.1"/>
    <property type="molecule type" value="Genomic_DNA"/>
</dbReference>
<dbReference type="InterPro" id="IPR027417">
    <property type="entry name" value="P-loop_NTPase"/>
</dbReference>
<keyword evidence="2" id="KW-1185">Reference proteome</keyword>
<dbReference type="Proteomes" id="UP000188354">
    <property type="component" value="Chromosome LG19"/>
</dbReference>
<dbReference type="PANTHER" id="PTHR47642">
    <property type="entry name" value="ATP-DEPENDENT DNA HELICASE"/>
    <property type="match status" value="1"/>
</dbReference>
<evidence type="ECO:0000313" key="1">
    <source>
        <dbReference type="EMBL" id="OIV92244.1"/>
    </source>
</evidence>
<organism evidence="1 2">
    <name type="scientific">Lupinus angustifolius</name>
    <name type="common">Narrow-leaved blue lupine</name>
    <dbReference type="NCBI Taxonomy" id="3871"/>
    <lineage>
        <taxon>Eukaryota</taxon>
        <taxon>Viridiplantae</taxon>
        <taxon>Streptophyta</taxon>
        <taxon>Embryophyta</taxon>
        <taxon>Tracheophyta</taxon>
        <taxon>Spermatophyta</taxon>
        <taxon>Magnoliopsida</taxon>
        <taxon>eudicotyledons</taxon>
        <taxon>Gunneridae</taxon>
        <taxon>Pentapetalae</taxon>
        <taxon>rosids</taxon>
        <taxon>fabids</taxon>
        <taxon>Fabales</taxon>
        <taxon>Fabaceae</taxon>
        <taxon>Papilionoideae</taxon>
        <taxon>50 kb inversion clade</taxon>
        <taxon>genistoids sensu lato</taxon>
        <taxon>core genistoids</taxon>
        <taxon>Genisteae</taxon>
        <taxon>Lupinus</taxon>
    </lineage>
</organism>
<evidence type="ECO:0000313" key="2">
    <source>
        <dbReference type="Proteomes" id="UP000188354"/>
    </source>
</evidence>
<dbReference type="STRING" id="3871.A0A4P1QQF8"/>
<proteinExistence type="predicted"/>
<dbReference type="Gramene" id="OIV92244">
    <property type="protein sequence ID" value="OIV92244"/>
    <property type="gene ID" value="TanjilG_00262"/>
</dbReference>
<dbReference type="AlphaFoldDB" id="A0A4P1QQF8"/>